<keyword evidence="2" id="KW-0012">Acyltransferase</keyword>
<dbReference type="Gene3D" id="3.40.630.30">
    <property type="match status" value="1"/>
</dbReference>
<evidence type="ECO:0000313" key="3">
    <source>
        <dbReference type="Proteomes" id="UP001589844"/>
    </source>
</evidence>
<dbReference type="CDD" id="cd04301">
    <property type="entry name" value="NAT_SF"/>
    <property type="match status" value="1"/>
</dbReference>
<dbReference type="GO" id="GO:0016746">
    <property type="term" value="F:acyltransferase activity"/>
    <property type="evidence" value="ECO:0007669"/>
    <property type="project" value="UniProtKB-KW"/>
</dbReference>
<proteinExistence type="predicted"/>
<dbReference type="SUPFAM" id="SSF55729">
    <property type="entry name" value="Acyl-CoA N-acyltransferases (Nat)"/>
    <property type="match status" value="1"/>
</dbReference>
<dbReference type="Proteomes" id="UP001589844">
    <property type="component" value="Unassembled WGS sequence"/>
</dbReference>
<dbReference type="InterPro" id="IPR000182">
    <property type="entry name" value="GNAT_dom"/>
</dbReference>
<dbReference type="Pfam" id="PF00583">
    <property type="entry name" value="Acetyltransf_1"/>
    <property type="match status" value="1"/>
</dbReference>
<accession>A0ABV6IJE4</accession>
<dbReference type="PROSITE" id="PS51186">
    <property type="entry name" value="GNAT"/>
    <property type="match status" value="1"/>
</dbReference>
<dbReference type="RefSeq" id="WP_390214435.1">
    <property type="nucleotide sequence ID" value="NZ_JBHLXJ010000032.1"/>
</dbReference>
<feature type="domain" description="N-acetyltransferase" evidence="1">
    <location>
        <begin position="8"/>
        <end position="151"/>
    </location>
</feature>
<dbReference type="EMBL" id="JBHLXJ010000032">
    <property type="protein sequence ID" value="MFC0351777.1"/>
    <property type="molecule type" value="Genomic_DNA"/>
</dbReference>
<organism evidence="2 3">
    <name type="scientific">Undibacterium danionis</name>
    <dbReference type="NCBI Taxonomy" id="1812100"/>
    <lineage>
        <taxon>Bacteria</taxon>
        <taxon>Pseudomonadati</taxon>
        <taxon>Pseudomonadota</taxon>
        <taxon>Betaproteobacteria</taxon>
        <taxon>Burkholderiales</taxon>
        <taxon>Oxalobacteraceae</taxon>
        <taxon>Undibacterium</taxon>
    </lineage>
</organism>
<dbReference type="EC" id="2.3.-.-" evidence="2"/>
<sequence>MPTVKSTITFRKFSDENADKCIEIFKSNTPFYFSQIDEIEFNRFIKDPASPFFVAILRNSIVGCGGYSVMGNIGALRWGMVDFEHHKKGIGSKLLLYRLNQMINDPSIEEIRLETGMSNARFFERYGFKILGVDQVIEKNYRIRLQMSYTK</sequence>
<keyword evidence="2" id="KW-0808">Transferase</keyword>
<evidence type="ECO:0000259" key="1">
    <source>
        <dbReference type="PROSITE" id="PS51186"/>
    </source>
</evidence>
<dbReference type="InterPro" id="IPR016181">
    <property type="entry name" value="Acyl_CoA_acyltransferase"/>
</dbReference>
<evidence type="ECO:0000313" key="2">
    <source>
        <dbReference type="EMBL" id="MFC0351777.1"/>
    </source>
</evidence>
<protein>
    <submittedName>
        <fullName evidence="2">GNAT family N-acetyltransferase</fullName>
        <ecNumber evidence="2">2.3.-.-</ecNumber>
    </submittedName>
</protein>
<comment type="caution">
    <text evidence="2">The sequence shown here is derived from an EMBL/GenBank/DDBJ whole genome shotgun (WGS) entry which is preliminary data.</text>
</comment>
<gene>
    <name evidence="2" type="ORF">ACFFJH_18310</name>
</gene>
<keyword evidence="3" id="KW-1185">Reference proteome</keyword>
<name>A0ABV6IJE4_9BURK</name>
<reference evidence="2 3" key="1">
    <citation type="submission" date="2024-09" db="EMBL/GenBank/DDBJ databases">
        <authorList>
            <person name="Sun Q."/>
            <person name="Mori K."/>
        </authorList>
    </citation>
    <scope>NUCLEOTIDE SEQUENCE [LARGE SCALE GENOMIC DNA]</scope>
    <source>
        <strain evidence="2 3">CCM 8677</strain>
    </source>
</reference>